<dbReference type="EMBL" id="KB206368">
    <property type="protein sequence ID" value="ELP92470.1"/>
    <property type="molecule type" value="Genomic_DNA"/>
</dbReference>
<evidence type="ECO:0000313" key="2">
    <source>
        <dbReference type="Proteomes" id="UP000014680"/>
    </source>
</evidence>
<dbReference type="KEGG" id="eiv:EIN_523680"/>
<dbReference type="AlphaFoldDB" id="A0A0A1UEV8"/>
<reference evidence="1 2" key="1">
    <citation type="submission" date="2012-10" db="EMBL/GenBank/DDBJ databases">
        <authorList>
            <person name="Zafar N."/>
            <person name="Inman J."/>
            <person name="Hall N."/>
            <person name="Lorenzi H."/>
            <person name="Caler E."/>
        </authorList>
    </citation>
    <scope>NUCLEOTIDE SEQUENCE [LARGE SCALE GENOMIC DNA]</scope>
    <source>
        <strain evidence="1 2">IP1</strain>
    </source>
</reference>
<protein>
    <recommendedName>
        <fullName evidence="3">TLDc domain-containing protein</fullName>
    </recommendedName>
</protein>
<keyword evidence="2" id="KW-1185">Reference proteome</keyword>
<dbReference type="GeneID" id="14891449"/>
<name>A0A0A1UEV8_ENTIV</name>
<sequence length="346" mass="39514">MVTIDDITTKIKDDQPITGKILKIALQAVYRLISSENSPKFSDIATQNDETKVKLKTMTKIITTIVSQNHPPRIPSPVLTVFQDEGTTPRTTSTPRVIPEASPNLDELEKLEKKLKKMGQQEKRENLKIQSDEFVKMTQQLSPRGTIKSPRVSTSRHKSESLVSQEQLQIIGSYRETLAEWVGLKKFSVVYDSKEERQKMGESGKIMEEKTRGKENLVFLSFDEKQNVFGIFTKYGISEGKINETKSQEEIFSFLLQSNRKGFKDPIKWNTKRNVKCGICIKTNSSVLFTFGDLNGNSFAEITKTWMKESWCHNLSGAFDGMKDEDLIGENDTPFMVQRIFVLEFF</sequence>
<proteinExistence type="predicted"/>
<dbReference type="RefSeq" id="XP_004259241.1">
    <property type="nucleotide sequence ID" value="XM_004259193.1"/>
</dbReference>
<evidence type="ECO:0008006" key="3">
    <source>
        <dbReference type="Google" id="ProtNLM"/>
    </source>
</evidence>
<accession>A0A0A1UEV8</accession>
<organism evidence="1 2">
    <name type="scientific">Entamoeba invadens IP1</name>
    <dbReference type="NCBI Taxonomy" id="370355"/>
    <lineage>
        <taxon>Eukaryota</taxon>
        <taxon>Amoebozoa</taxon>
        <taxon>Evosea</taxon>
        <taxon>Archamoebae</taxon>
        <taxon>Mastigamoebida</taxon>
        <taxon>Entamoebidae</taxon>
        <taxon>Entamoeba</taxon>
    </lineage>
</organism>
<gene>
    <name evidence="1" type="ORF">EIN_523680</name>
</gene>
<dbReference type="VEuPathDB" id="AmoebaDB:EIN_523680"/>
<dbReference type="OrthoDB" id="28160at2759"/>
<dbReference type="Proteomes" id="UP000014680">
    <property type="component" value="Unassembled WGS sequence"/>
</dbReference>
<evidence type="ECO:0000313" key="1">
    <source>
        <dbReference type="EMBL" id="ELP92470.1"/>
    </source>
</evidence>